<evidence type="ECO:0000313" key="3">
    <source>
        <dbReference type="EMBL" id="MBD2564090.1"/>
    </source>
</evidence>
<feature type="domain" description="Filamentous haemagglutinin FhaB/tRNA nuclease CdiA-like TPS" evidence="2">
    <location>
        <begin position="42"/>
        <end position="155"/>
    </location>
</feature>
<dbReference type="RefSeq" id="WP_190898243.1">
    <property type="nucleotide sequence ID" value="NZ_JACJTE010000042.1"/>
</dbReference>
<reference evidence="3 4" key="1">
    <citation type="journal article" date="2020" name="ISME J.">
        <title>Comparative genomics reveals insights into cyanobacterial evolution and habitat adaptation.</title>
        <authorList>
            <person name="Chen M.Y."/>
            <person name="Teng W.K."/>
            <person name="Zhao L."/>
            <person name="Hu C.X."/>
            <person name="Zhou Y.K."/>
            <person name="Han B.P."/>
            <person name="Song L.R."/>
            <person name="Shu W.S."/>
        </authorList>
    </citation>
    <scope>NUCLEOTIDE SEQUENCE [LARGE SCALE GENOMIC DNA]</scope>
    <source>
        <strain evidence="3 4">FACHB-391</strain>
    </source>
</reference>
<dbReference type="SMART" id="SM00912">
    <property type="entry name" value="Haemagg_act"/>
    <property type="match status" value="1"/>
</dbReference>
<feature type="signal peptide" evidence="1">
    <location>
        <begin position="1"/>
        <end position="37"/>
    </location>
</feature>
<keyword evidence="4" id="KW-1185">Reference proteome</keyword>
<proteinExistence type="predicted"/>
<dbReference type="InterPro" id="IPR008638">
    <property type="entry name" value="FhaB/CdiA-like_TPS"/>
</dbReference>
<organism evidence="3 4">
    <name type="scientific">Nostoc linckia FACHB-391</name>
    <dbReference type="NCBI Taxonomy" id="2692906"/>
    <lineage>
        <taxon>Bacteria</taxon>
        <taxon>Bacillati</taxon>
        <taxon>Cyanobacteriota</taxon>
        <taxon>Cyanophyceae</taxon>
        <taxon>Nostocales</taxon>
        <taxon>Nostocaceae</taxon>
        <taxon>Nostoc</taxon>
    </lineage>
</organism>
<evidence type="ECO:0000256" key="1">
    <source>
        <dbReference type="SAM" id="SignalP"/>
    </source>
</evidence>
<feature type="chain" id="PRO_5045404824" evidence="1">
    <location>
        <begin position="38"/>
        <end position="825"/>
    </location>
</feature>
<evidence type="ECO:0000313" key="4">
    <source>
        <dbReference type="Proteomes" id="UP000604661"/>
    </source>
</evidence>
<sequence>MKLNHKTQLKIKWQTRISWIFKVSALYCLSFSSPIAAQIVPDSTLPNNSRVTTQDSTNTIKINGGTKAGNNLFHSFKEFSVPTHTTAFFDNTLNLQNIISRVTGKSVSNIDGLIRTNGAANLFLINPNGIIFGSNARLNVGGSFLASTASTVKFPNNLEFSATNPQPSSLLSINTPLGLQYGKNPSAIQALGDGQGTRGTSELIDTANALRVQSNQTLALVGGDMSLEGATLKTTGGRIELGSVIEESLVRLIPIDKGFALNYDAAAQNLGKIELSQQATVDASGEGSGDIQIRARQITIRDGSQIEASALGVKPGGKMEVSATNSIELSGTSANGRVRSGIASTVYPGVKGSSGNLILETRQLNVREGALLGAFTFGAGRGGDLIIKASDSTEVTGFSSINPRTISTISTVTSGTGNGGNFILSTGKLTIKDGATLGVAIFGVGQGGDVTVNATNSIEVTGVSSRFSPSSLSNTTFSIGNAGNLKIDTPKLIIMDGGSVNTSTLGTGNAGNLFVNASDYIKISGEVQRSESPIVSNLSSSGVITTSPIQQVFNVSPLASGDSGELRVNTKTINIANGGIFSIRNDGLGDAKSLQINVESISLNNRGRITASTASGEGGNIVTNARIIHLQDHSTITTTAGNNGNGGNININTNILIVQRNSHISANAFGGRGGNIQINARDGFFFSRDSGAEASSQFGVNGTVQINGNSIDSMSIKALPGIIQETPKFASACEGSSGAVASFVKTGTGGIPRSPNDMLSSKSVWHDNSVSVQDRNSEQPKLSTKQTTQIVEAQALVIDSKGNFVLTAEVNSPTPYVVSSSNLCS</sequence>
<dbReference type="NCBIfam" id="TIGR01901">
    <property type="entry name" value="adhes_NPXG"/>
    <property type="match status" value="1"/>
</dbReference>
<accession>A0ABR8F2F2</accession>
<dbReference type="Pfam" id="PF05860">
    <property type="entry name" value="TPS"/>
    <property type="match status" value="1"/>
</dbReference>
<keyword evidence="1" id="KW-0732">Signal</keyword>
<dbReference type="InterPro" id="IPR012334">
    <property type="entry name" value="Pectin_lyas_fold"/>
</dbReference>
<dbReference type="Gene3D" id="2.160.20.10">
    <property type="entry name" value="Single-stranded right-handed beta-helix, Pectin lyase-like"/>
    <property type="match status" value="2"/>
</dbReference>
<protein>
    <submittedName>
        <fullName evidence="3">Filamentous hemagglutinin N-terminal domain-containing protein</fullName>
    </submittedName>
</protein>
<name>A0ABR8F2F2_NOSLI</name>
<dbReference type="Proteomes" id="UP000604661">
    <property type="component" value="Unassembled WGS sequence"/>
</dbReference>
<dbReference type="EMBL" id="JACJTE010000042">
    <property type="protein sequence ID" value="MBD2564090.1"/>
    <property type="molecule type" value="Genomic_DNA"/>
</dbReference>
<comment type="caution">
    <text evidence="3">The sequence shown here is derived from an EMBL/GenBank/DDBJ whole genome shotgun (WGS) entry which is preliminary data.</text>
</comment>
<gene>
    <name evidence="3" type="ORF">H6G95_26505</name>
</gene>
<dbReference type="InterPro" id="IPR011050">
    <property type="entry name" value="Pectin_lyase_fold/virulence"/>
</dbReference>
<dbReference type="SUPFAM" id="SSF51126">
    <property type="entry name" value="Pectin lyase-like"/>
    <property type="match status" value="2"/>
</dbReference>
<evidence type="ECO:0000259" key="2">
    <source>
        <dbReference type="SMART" id="SM00912"/>
    </source>
</evidence>